<dbReference type="Gene3D" id="2.60.120.200">
    <property type="match status" value="1"/>
</dbReference>
<dbReference type="PANTHER" id="PTHR10963:SF24">
    <property type="entry name" value="GLYCOSIDASE C21B10.07-RELATED"/>
    <property type="match status" value="1"/>
</dbReference>
<evidence type="ECO:0000313" key="2">
    <source>
        <dbReference type="EMBL" id="KAJ7644461.1"/>
    </source>
</evidence>
<sequence>MPSISSIALFSTLVSSTLCATTYDMVKEYAGSTFFNDWDFYGSFDNLTNGDAIFVTSSVAKSSQLAYVDPTTNRAIIKVDNSSTVPLNQKRNTVRISSKDEFEVGSVWIACCSVWPAFWSQAPDWPTGGEIDTFEHWNMELNNQMTLHTDPGCKQVSPAQTSNVINSTDCSFADNSNAGCGVMDPNPSSYGERFAQAGGGVFVTEFAEAGISVWFFNRSSIPSSLSGNASSFTTDALGTPTANWPTGGCDIDTFFKAQNLIFDITLCGDAAGNPAVFAQTCSGTCYNDYVVGNGSVYNNAYFDVASVRVYSVTGTNTIKAAINSAMPASRWTVTSMLALGGALSLLLGL</sequence>
<dbReference type="PANTHER" id="PTHR10963">
    <property type="entry name" value="GLYCOSYL HYDROLASE-RELATED"/>
    <property type="match status" value="1"/>
</dbReference>
<comment type="caution">
    <text evidence="2">The sequence shown here is derived from an EMBL/GenBank/DDBJ whole genome shotgun (WGS) entry which is preliminary data.</text>
</comment>
<name>A0AAD7FYB0_9AGAR</name>
<dbReference type="GO" id="GO:0016787">
    <property type="term" value="F:hydrolase activity"/>
    <property type="evidence" value="ECO:0007669"/>
    <property type="project" value="UniProtKB-KW"/>
</dbReference>
<dbReference type="CDD" id="cd02181">
    <property type="entry name" value="GH16_fungal_Lam16A_glucanase"/>
    <property type="match status" value="1"/>
</dbReference>
<reference evidence="2" key="1">
    <citation type="submission" date="2023-03" db="EMBL/GenBank/DDBJ databases">
        <title>Massive genome expansion in bonnet fungi (Mycena s.s.) driven by repeated elements and novel gene families across ecological guilds.</title>
        <authorList>
            <consortium name="Lawrence Berkeley National Laboratory"/>
            <person name="Harder C.B."/>
            <person name="Miyauchi S."/>
            <person name="Viragh M."/>
            <person name="Kuo A."/>
            <person name="Thoen E."/>
            <person name="Andreopoulos B."/>
            <person name="Lu D."/>
            <person name="Skrede I."/>
            <person name="Drula E."/>
            <person name="Henrissat B."/>
            <person name="Morin E."/>
            <person name="Kohler A."/>
            <person name="Barry K."/>
            <person name="LaButti K."/>
            <person name="Morin E."/>
            <person name="Salamov A."/>
            <person name="Lipzen A."/>
            <person name="Mereny Z."/>
            <person name="Hegedus B."/>
            <person name="Baldrian P."/>
            <person name="Stursova M."/>
            <person name="Weitz H."/>
            <person name="Taylor A."/>
            <person name="Grigoriev I.V."/>
            <person name="Nagy L.G."/>
            <person name="Martin F."/>
            <person name="Kauserud H."/>
        </authorList>
    </citation>
    <scope>NUCLEOTIDE SEQUENCE</scope>
    <source>
        <strain evidence="2">9284</strain>
    </source>
</reference>
<dbReference type="InterPro" id="IPR013320">
    <property type="entry name" value="ConA-like_dom_sf"/>
</dbReference>
<keyword evidence="3" id="KW-1185">Reference proteome</keyword>
<keyword evidence="1" id="KW-0732">Signal</keyword>
<dbReference type="Proteomes" id="UP001221142">
    <property type="component" value="Unassembled WGS sequence"/>
</dbReference>
<gene>
    <name evidence="2" type="ORF">FB45DRAFT_897985</name>
</gene>
<accession>A0AAD7FYB0</accession>
<feature type="chain" id="PRO_5041900369" evidence="1">
    <location>
        <begin position="20"/>
        <end position="349"/>
    </location>
</feature>
<dbReference type="AlphaFoldDB" id="A0AAD7FYB0"/>
<dbReference type="EMBL" id="JARKIF010000003">
    <property type="protein sequence ID" value="KAJ7644461.1"/>
    <property type="molecule type" value="Genomic_DNA"/>
</dbReference>
<evidence type="ECO:0000256" key="1">
    <source>
        <dbReference type="SAM" id="SignalP"/>
    </source>
</evidence>
<dbReference type="SUPFAM" id="SSF49899">
    <property type="entry name" value="Concanavalin A-like lectins/glucanases"/>
    <property type="match status" value="1"/>
</dbReference>
<dbReference type="GO" id="GO:0009251">
    <property type="term" value="P:glucan catabolic process"/>
    <property type="evidence" value="ECO:0007669"/>
    <property type="project" value="TreeGrafter"/>
</dbReference>
<evidence type="ECO:0000313" key="3">
    <source>
        <dbReference type="Proteomes" id="UP001221142"/>
    </source>
</evidence>
<dbReference type="InterPro" id="IPR050546">
    <property type="entry name" value="Glycosyl_Hydrlase_16"/>
</dbReference>
<feature type="signal peptide" evidence="1">
    <location>
        <begin position="1"/>
        <end position="19"/>
    </location>
</feature>
<proteinExistence type="predicted"/>
<protein>
    <submittedName>
        <fullName evidence="2">Glycoside hydrolase family 16 protein</fullName>
    </submittedName>
</protein>
<dbReference type="Pfam" id="PF26113">
    <property type="entry name" value="GH16_XgeA"/>
    <property type="match status" value="1"/>
</dbReference>
<organism evidence="2 3">
    <name type="scientific">Roridomyces roridus</name>
    <dbReference type="NCBI Taxonomy" id="1738132"/>
    <lineage>
        <taxon>Eukaryota</taxon>
        <taxon>Fungi</taxon>
        <taxon>Dikarya</taxon>
        <taxon>Basidiomycota</taxon>
        <taxon>Agaricomycotina</taxon>
        <taxon>Agaricomycetes</taxon>
        <taxon>Agaricomycetidae</taxon>
        <taxon>Agaricales</taxon>
        <taxon>Marasmiineae</taxon>
        <taxon>Mycenaceae</taxon>
        <taxon>Roridomyces</taxon>
    </lineage>
</organism>
<keyword evidence="2" id="KW-0378">Hydrolase</keyword>